<accession>A0A0D9XYP9</accession>
<dbReference type="AlphaFoldDB" id="A0A0D9XYP9"/>
<evidence type="ECO:0000313" key="2">
    <source>
        <dbReference type="EnsemblPlants" id="LPERR12G08060.1"/>
    </source>
</evidence>
<dbReference type="EnsemblPlants" id="LPERR12G08060.1">
    <property type="protein sequence ID" value="LPERR12G08060.1"/>
    <property type="gene ID" value="LPERR12G08060"/>
</dbReference>
<name>A0A0D9XYP9_9ORYZ</name>
<reference evidence="2" key="3">
    <citation type="submission" date="2015-04" db="UniProtKB">
        <authorList>
            <consortium name="EnsemblPlants"/>
        </authorList>
    </citation>
    <scope>IDENTIFICATION</scope>
</reference>
<keyword evidence="3" id="KW-1185">Reference proteome</keyword>
<evidence type="ECO:0000256" key="1">
    <source>
        <dbReference type="SAM" id="MobiDB-lite"/>
    </source>
</evidence>
<reference evidence="2 3" key="1">
    <citation type="submission" date="2012-08" db="EMBL/GenBank/DDBJ databases">
        <title>Oryza genome evolution.</title>
        <authorList>
            <person name="Wing R.A."/>
        </authorList>
    </citation>
    <scope>NUCLEOTIDE SEQUENCE</scope>
</reference>
<dbReference type="Gramene" id="LPERR12G08060.1">
    <property type="protein sequence ID" value="LPERR12G08060.1"/>
    <property type="gene ID" value="LPERR12G08060"/>
</dbReference>
<dbReference type="Proteomes" id="UP000032180">
    <property type="component" value="Chromosome 12"/>
</dbReference>
<organism evidence="2 3">
    <name type="scientific">Leersia perrieri</name>
    <dbReference type="NCBI Taxonomy" id="77586"/>
    <lineage>
        <taxon>Eukaryota</taxon>
        <taxon>Viridiplantae</taxon>
        <taxon>Streptophyta</taxon>
        <taxon>Embryophyta</taxon>
        <taxon>Tracheophyta</taxon>
        <taxon>Spermatophyta</taxon>
        <taxon>Magnoliopsida</taxon>
        <taxon>Liliopsida</taxon>
        <taxon>Poales</taxon>
        <taxon>Poaceae</taxon>
        <taxon>BOP clade</taxon>
        <taxon>Oryzoideae</taxon>
        <taxon>Oryzeae</taxon>
        <taxon>Oryzinae</taxon>
        <taxon>Leersia</taxon>
    </lineage>
</organism>
<dbReference type="HOGENOM" id="CLU_2870834_0_0_1"/>
<feature type="compositionally biased region" description="Acidic residues" evidence="1">
    <location>
        <begin position="49"/>
        <end position="64"/>
    </location>
</feature>
<evidence type="ECO:0000313" key="3">
    <source>
        <dbReference type="Proteomes" id="UP000032180"/>
    </source>
</evidence>
<proteinExistence type="predicted"/>
<feature type="region of interest" description="Disordered" evidence="1">
    <location>
        <begin position="39"/>
        <end position="64"/>
    </location>
</feature>
<protein>
    <submittedName>
        <fullName evidence="2">Uncharacterized protein</fullName>
    </submittedName>
</protein>
<reference evidence="3" key="2">
    <citation type="submission" date="2013-12" db="EMBL/GenBank/DDBJ databases">
        <authorList>
            <person name="Yu Y."/>
            <person name="Lee S."/>
            <person name="de Baynast K."/>
            <person name="Wissotski M."/>
            <person name="Liu L."/>
            <person name="Talag J."/>
            <person name="Goicoechea J."/>
            <person name="Angelova A."/>
            <person name="Jetty R."/>
            <person name="Kudrna D."/>
            <person name="Golser W."/>
            <person name="Rivera L."/>
            <person name="Zhang J."/>
            <person name="Wing R."/>
        </authorList>
    </citation>
    <scope>NUCLEOTIDE SEQUENCE</scope>
</reference>
<sequence length="64" mass="6838">MNTHYIAADSEGAEGVGSEFAADTHTVAAVGGQDLYDYAEPEGKGVPEEAVDPQEWDEDEGFDF</sequence>